<dbReference type="SUPFAM" id="SSF51735">
    <property type="entry name" value="NAD(P)-binding Rossmann-fold domains"/>
    <property type="match status" value="1"/>
</dbReference>
<keyword evidence="2" id="KW-0560">Oxidoreductase</keyword>
<dbReference type="Proteomes" id="UP000018851">
    <property type="component" value="Chromosome"/>
</dbReference>
<dbReference type="InterPro" id="IPR020843">
    <property type="entry name" value="ER"/>
</dbReference>
<dbReference type="InterPro" id="IPR036291">
    <property type="entry name" value="NAD(P)-bd_dom_sf"/>
</dbReference>
<dbReference type="STRING" id="1123269.NX02_20780"/>
<dbReference type="PANTHER" id="PTHR48106">
    <property type="entry name" value="QUINONE OXIDOREDUCTASE PIG3-RELATED"/>
    <property type="match status" value="1"/>
</dbReference>
<sequence>MLMDGLELRSRIEADGLLEITLETVEIPAPGPRDLLIRVQAAPINPSDLGLLFGAADMATMRAAGTPERPILRAQVPDARIESMAGRWGLSMPVGIEGAGAVIDAGAEVAHLIGRTVATAGGGMYAEYRVLPADACLVLPEGTDAVDGASSFVNPMTALGMVETMRREGHSALVHTAAASNLGQMLVKLCQADGVPLVNIVRKPEQEELLRSLGAEYICDSSSINFRDKLTEALVATGATIAFDAIGGGRLASDILHCMEVAIGRRQTGAYSRYGSDVRKQVYMYGMLDTSPVTINRSFGFGWSVGGWLLTPFLKAIGAEATQALRQRVADNLTTIFASTYAGRLSLQEALQPDHVAVYGRRSTGEKFLIDPSKG</sequence>
<dbReference type="CDD" id="cd08291">
    <property type="entry name" value="ETR_like_1"/>
    <property type="match status" value="1"/>
</dbReference>
<dbReference type="GO" id="GO:0070402">
    <property type="term" value="F:NADPH binding"/>
    <property type="evidence" value="ECO:0007669"/>
    <property type="project" value="TreeGrafter"/>
</dbReference>
<dbReference type="AlphaFoldDB" id="W0AGX4"/>
<evidence type="ECO:0000313" key="5">
    <source>
        <dbReference type="Proteomes" id="UP000018851"/>
    </source>
</evidence>
<dbReference type="OrthoDB" id="8629910at2"/>
<accession>W0AGX4</accession>
<protein>
    <recommendedName>
        <fullName evidence="3">Enoyl reductase (ER) domain-containing protein</fullName>
    </recommendedName>
</protein>
<evidence type="ECO:0000313" key="4">
    <source>
        <dbReference type="EMBL" id="AHE55797.1"/>
    </source>
</evidence>
<dbReference type="GO" id="GO:0016651">
    <property type="term" value="F:oxidoreductase activity, acting on NAD(P)H"/>
    <property type="evidence" value="ECO:0007669"/>
    <property type="project" value="TreeGrafter"/>
</dbReference>
<dbReference type="InterPro" id="IPR013154">
    <property type="entry name" value="ADH-like_N"/>
</dbReference>
<dbReference type="Gene3D" id="3.90.180.10">
    <property type="entry name" value="Medium-chain alcohol dehydrogenases, catalytic domain"/>
    <property type="match status" value="1"/>
</dbReference>
<dbReference type="SMART" id="SM00829">
    <property type="entry name" value="PKS_ER"/>
    <property type="match status" value="1"/>
</dbReference>
<keyword evidence="5" id="KW-1185">Reference proteome</keyword>
<dbReference type="Pfam" id="PF08240">
    <property type="entry name" value="ADH_N"/>
    <property type="match status" value="1"/>
</dbReference>
<dbReference type="InterPro" id="IPR011032">
    <property type="entry name" value="GroES-like_sf"/>
</dbReference>
<proteinExistence type="predicted"/>
<dbReference type="eggNOG" id="COG0604">
    <property type="taxonomic scope" value="Bacteria"/>
</dbReference>
<feature type="domain" description="Enoyl reductase (ER)" evidence="3">
    <location>
        <begin position="16"/>
        <end position="358"/>
    </location>
</feature>
<reference evidence="4 5" key="1">
    <citation type="submission" date="2013-07" db="EMBL/GenBank/DDBJ databases">
        <title>Completed genome of Sphingomonas sanxanigenens NX02.</title>
        <authorList>
            <person name="Ma T."/>
            <person name="Huang H."/>
            <person name="Wu M."/>
            <person name="Li X."/>
            <person name="Li G."/>
        </authorList>
    </citation>
    <scope>NUCLEOTIDE SEQUENCE [LARGE SCALE GENOMIC DNA]</scope>
    <source>
        <strain evidence="4 5">NX02</strain>
    </source>
</reference>
<keyword evidence="1" id="KW-0521">NADP</keyword>
<evidence type="ECO:0000256" key="1">
    <source>
        <dbReference type="ARBA" id="ARBA00022857"/>
    </source>
</evidence>
<gene>
    <name evidence="4" type="ORF">NX02_20780</name>
</gene>
<evidence type="ECO:0000259" key="3">
    <source>
        <dbReference type="SMART" id="SM00829"/>
    </source>
</evidence>
<dbReference type="Gene3D" id="3.40.50.720">
    <property type="entry name" value="NAD(P)-binding Rossmann-like Domain"/>
    <property type="match status" value="1"/>
</dbReference>
<organism evidence="4 5">
    <name type="scientific">Sphingomonas sanxanigenens DSM 19645 = NX02</name>
    <dbReference type="NCBI Taxonomy" id="1123269"/>
    <lineage>
        <taxon>Bacteria</taxon>
        <taxon>Pseudomonadati</taxon>
        <taxon>Pseudomonadota</taxon>
        <taxon>Alphaproteobacteria</taxon>
        <taxon>Sphingomonadales</taxon>
        <taxon>Sphingomonadaceae</taxon>
        <taxon>Sphingomonas</taxon>
    </lineage>
</organism>
<dbReference type="SUPFAM" id="SSF50129">
    <property type="entry name" value="GroES-like"/>
    <property type="match status" value="1"/>
</dbReference>
<dbReference type="EMBL" id="CP006644">
    <property type="protein sequence ID" value="AHE55797.1"/>
    <property type="molecule type" value="Genomic_DNA"/>
</dbReference>
<evidence type="ECO:0000256" key="2">
    <source>
        <dbReference type="ARBA" id="ARBA00023002"/>
    </source>
</evidence>
<dbReference type="KEGG" id="ssan:NX02_20780"/>
<name>W0AGX4_9SPHN</name>
<dbReference type="PATRIC" id="fig|1123269.5.peg.4064"/>
<dbReference type="PANTHER" id="PTHR48106:SF18">
    <property type="entry name" value="QUINONE OXIDOREDUCTASE PIG3"/>
    <property type="match status" value="1"/>
</dbReference>
<dbReference type="HOGENOM" id="CLU_026673_17_2_5"/>